<accession>A0A5B0KQX4</accession>
<evidence type="ECO:0000313" key="2">
    <source>
        <dbReference type="Proteomes" id="UP000325333"/>
    </source>
</evidence>
<dbReference type="AlphaFoldDB" id="A0A5B0KQX4"/>
<proteinExistence type="predicted"/>
<sequence length="99" mass="10236">MAKIIDLDCLIQAAREQGVPGVEACVRVIEEATSALAEEVAQRLGIVSTGATIDAGGLLATFYATNASQPCPELIDAGDAEGEWHPLPAHRSAAEALAH</sequence>
<evidence type="ECO:0000313" key="1">
    <source>
        <dbReference type="EMBL" id="KAA1053838.1"/>
    </source>
</evidence>
<dbReference type="EMBL" id="VEWN01000013">
    <property type="protein sequence ID" value="KAA1053838.1"/>
    <property type="molecule type" value="Genomic_DNA"/>
</dbReference>
<reference evidence="1 2" key="1">
    <citation type="submission" date="2019-07" db="EMBL/GenBank/DDBJ databases">
        <title>Genome sequencing of the stress-tolerant strain Azospirillum brasilense Az19.</title>
        <authorList>
            <person name="Maroniche G.A."/>
            <person name="Garcia J.E."/>
            <person name="Pagnussat L."/>
            <person name="Amenta M."/>
            <person name="Creus C.M."/>
        </authorList>
    </citation>
    <scope>NUCLEOTIDE SEQUENCE [LARGE SCALE GENOMIC DNA]</scope>
    <source>
        <strain evidence="1 2">Az19</strain>
    </source>
</reference>
<name>A0A5B0KQX4_9PROT</name>
<protein>
    <submittedName>
        <fullName evidence="1">Uncharacterized protein</fullName>
    </submittedName>
</protein>
<gene>
    <name evidence="1" type="ORF">FH063_002420</name>
</gene>
<dbReference type="Proteomes" id="UP000325333">
    <property type="component" value="Unassembled WGS sequence"/>
</dbReference>
<organism evidence="1 2">
    <name type="scientific">Azospirillum argentinense</name>
    <dbReference type="NCBI Taxonomy" id="2970906"/>
    <lineage>
        <taxon>Bacteria</taxon>
        <taxon>Pseudomonadati</taxon>
        <taxon>Pseudomonadota</taxon>
        <taxon>Alphaproteobacteria</taxon>
        <taxon>Rhodospirillales</taxon>
        <taxon>Azospirillaceae</taxon>
        <taxon>Azospirillum</taxon>
    </lineage>
</organism>
<dbReference type="RefSeq" id="WP_149650952.1">
    <property type="nucleotide sequence ID" value="NZ_VEWN01000013.1"/>
</dbReference>
<comment type="caution">
    <text evidence="1">The sequence shown here is derived from an EMBL/GenBank/DDBJ whole genome shotgun (WGS) entry which is preliminary data.</text>
</comment>